<sequence>MTENDFDVVCSKIEDKSDFLNSVSQEIWKMPELQYKEVQAHAVLTCALKRSGFQVQKHYFMPTAFRAEYCTKKGGGPTVAVLLEYDALPEIGHACGHNLIAEAGLGAALAIKAAMEEDTDLHGKLVVLGTPAEEGGGGKIRLLELGAFDGIDVAMMAHPSPHNNIFPVTLCNVKYKIEFRGKEAHAGACPWEGRNALDAAVTCYQSIAQLRQHIKPSWRIQAIITKGGTVTNVIPSHTTMQVSLRTPTRGERSQLQTRVEACLTSAASAAGCEVQFQYDEANSYENLVTNKTLGNLFKKYAHRL</sequence>
<dbReference type="Proteomes" id="UP001054837">
    <property type="component" value="Unassembled WGS sequence"/>
</dbReference>
<dbReference type="GO" id="GO:0016805">
    <property type="term" value="F:dipeptidase activity"/>
    <property type="evidence" value="ECO:0007669"/>
    <property type="project" value="TreeGrafter"/>
</dbReference>
<gene>
    <name evidence="2" type="primary">Pm20d2</name>
    <name evidence="2" type="ORF">CDAR_458421</name>
</gene>
<evidence type="ECO:0000259" key="1">
    <source>
        <dbReference type="Pfam" id="PF07687"/>
    </source>
</evidence>
<protein>
    <submittedName>
        <fullName evidence="2">Peptidase M20 domain-containing protein 2</fullName>
    </submittedName>
</protein>
<comment type="caution">
    <text evidence="2">The sequence shown here is derived from an EMBL/GenBank/DDBJ whole genome shotgun (WGS) entry which is preliminary data.</text>
</comment>
<dbReference type="InterPro" id="IPR017439">
    <property type="entry name" value="Amidohydrolase"/>
</dbReference>
<evidence type="ECO:0000313" key="2">
    <source>
        <dbReference type="EMBL" id="GIY25784.1"/>
    </source>
</evidence>
<name>A0AAV4RXF0_9ARAC</name>
<reference evidence="2 3" key="1">
    <citation type="submission" date="2021-06" db="EMBL/GenBank/DDBJ databases">
        <title>Caerostris darwini draft genome.</title>
        <authorList>
            <person name="Kono N."/>
            <person name="Arakawa K."/>
        </authorList>
    </citation>
    <scope>NUCLEOTIDE SEQUENCE [LARGE SCALE GENOMIC DNA]</scope>
</reference>
<evidence type="ECO:0000313" key="3">
    <source>
        <dbReference type="Proteomes" id="UP001054837"/>
    </source>
</evidence>
<dbReference type="SUPFAM" id="SSF53187">
    <property type="entry name" value="Zn-dependent exopeptidases"/>
    <property type="match status" value="1"/>
</dbReference>
<keyword evidence="3" id="KW-1185">Reference proteome</keyword>
<dbReference type="SUPFAM" id="SSF55031">
    <property type="entry name" value="Bacterial exopeptidase dimerisation domain"/>
    <property type="match status" value="1"/>
</dbReference>
<proteinExistence type="predicted"/>
<dbReference type="EMBL" id="BPLQ01006848">
    <property type="protein sequence ID" value="GIY25784.1"/>
    <property type="molecule type" value="Genomic_DNA"/>
</dbReference>
<feature type="non-terminal residue" evidence="2">
    <location>
        <position position="304"/>
    </location>
</feature>
<dbReference type="PANTHER" id="PTHR30575:SF0">
    <property type="entry name" value="XAA-ARG DIPEPTIDASE"/>
    <property type="match status" value="1"/>
</dbReference>
<organism evidence="2 3">
    <name type="scientific">Caerostris darwini</name>
    <dbReference type="NCBI Taxonomy" id="1538125"/>
    <lineage>
        <taxon>Eukaryota</taxon>
        <taxon>Metazoa</taxon>
        <taxon>Ecdysozoa</taxon>
        <taxon>Arthropoda</taxon>
        <taxon>Chelicerata</taxon>
        <taxon>Arachnida</taxon>
        <taxon>Araneae</taxon>
        <taxon>Araneomorphae</taxon>
        <taxon>Entelegynae</taxon>
        <taxon>Araneoidea</taxon>
        <taxon>Araneidae</taxon>
        <taxon>Caerostris</taxon>
    </lineage>
</organism>
<dbReference type="InterPro" id="IPR011650">
    <property type="entry name" value="Peptidase_M20_dimer"/>
</dbReference>
<dbReference type="PANTHER" id="PTHR30575">
    <property type="entry name" value="PEPTIDASE M20"/>
    <property type="match status" value="1"/>
</dbReference>
<dbReference type="Gene3D" id="3.40.630.10">
    <property type="entry name" value="Zn peptidases"/>
    <property type="match status" value="1"/>
</dbReference>
<dbReference type="InterPro" id="IPR036264">
    <property type="entry name" value="Bact_exopeptidase_dim_dom"/>
</dbReference>
<dbReference type="Gene3D" id="3.30.70.360">
    <property type="match status" value="1"/>
</dbReference>
<dbReference type="AlphaFoldDB" id="A0AAV4RXF0"/>
<dbReference type="Pfam" id="PF07687">
    <property type="entry name" value="M20_dimer"/>
    <property type="match status" value="1"/>
</dbReference>
<dbReference type="FunFam" id="3.30.70.360:FF:000004">
    <property type="entry name" value="Peptidase M20 domain-containing protein 2"/>
    <property type="match status" value="1"/>
</dbReference>
<feature type="domain" description="Peptidase M20 dimerisation" evidence="1">
    <location>
        <begin position="174"/>
        <end position="267"/>
    </location>
</feature>
<accession>A0AAV4RXF0</accession>
<dbReference type="NCBIfam" id="TIGR01891">
    <property type="entry name" value="amidohydrolases"/>
    <property type="match status" value="1"/>
</dbReference>
<dbReference type="InterPro" id="IPR052030">
    <property type="entry name" value="Peptidase_M20/M20A_hydrolases"/>
</dbReference>